<dbReference type="AlphaFoldDB" id="A0A2J4QP36"/>
<evidence type="ECO:0000313" key="2">
    <source>
        <dbReference type="Proteomes" id="UP000234505"/>
    </source>
</evidence>
<protein>
    <submittedName>
        <fullName evidence="1">Fluoride efflux transporter CrcB</fullName>
    </submittedName>
</protein>
<organism evidence="1 2">
    <name type="scientific">Klebsiella michiganensis</name>
    <dbReference type="NCBI Taxonomy" id="1134687"/>
    <lineage>
        <taxon>Bacteria</taxon>
        <taxon>Pseudomonadati</taxon>
        <taxon>Pseudomonadota</taxon>
        <taxon>Gammaproteobacteria</taxon>
        <taxon>Enterobacterales</taxon>
        <taxon>Enterobacteriaceae</taxon>
        <taxon>Klebsiella/Raoultella group</taxon>
        <taxon>Klebsiella</taxon>
    </lineage>
</organism>
<reference evidence="1 2" key="1">
    <citation type="submission" date="2017-11" db="EMBL/GenBank/DDBJ databases">
        <authorList>
            <person name="Han C.G."/>
        </authorList>
    </citation>
    <scope>NUCLEOTIDE SEQUENCE [LARGE SCALE GENOMIC DNA]</scope>
    <source>
        <strain evidence="1 2">A11</strain>
    </source>
</reference>
<sequence length="28" mass="3106">MLQLLLAVFLGGGTGSVLRWWLGMKFNP</sequence>
<accession>A0A2J4QP36</accession>
<comment type="caution">
    <text evidence="1">The sequence shown here is derived from an EMBL/GenBank/DDBJ whole genome shotgun (WGS) entry which is preliminary data.</text>
</comment>
<name>A0A2J4QP36_9ENTR</name>
<feature type="non-terminal residue" evidence="1">
    <location>
        <position position="28"/>
    </location>
</feature>
<dbReference type="Proteomes" id="UP000234505">
    <property type="component" value="Unassembled WGS sequence"/>
</dbReference>
<gene>
    <name evidence="1" type="ORF">CWN50_20800</name>
</gene>
<reference evidence="1 2" key="2">
    <citation type="submission" date="2018-01" db="EMBL/GenBank/DDBJ databases">
        <title>Genomic study of Klebsiella pneumoniae.</title>
        <authorList>
            <person name="Yang Y."/>
            <person name="Bicalho R."/>
        </authorList>
    </citation>
    <scope>NUCLEOTIDE SEQUENCE [LARGE SCALE GENOMIC DNA]</scope>
    <source>
        <strain evidence="1 2">A11</strain>
    </source>
</reference>
<evidence type="ECO:0000313" key="1">
    <source>
        <dbReference type="EMBL" id="PLL32812.1"/>
    </source>
</evidence>
<proteinExistence type="predicted"/>
<dbReference type="EMBL" id="PIDS01000803">
    <property type="protein sequence ID" value="PLL32812.1"/>
    <property type="molecule type" value="Genomic_DNA"/>
</dbReference>